<proteinExistence type="predicted"/>
<evidence type="ECO:0000313" key="1">
    <source>
        <dbReference type="EMBL" id="RKF76621.1"/>
    </source>
</evidence>
<evidence type="ECO:0000313" key="2">
    <source>
        <dbReference type="Proteomes" id="UP000285326"/>
    </source>
</evidence>
<gene>
    <name evidence="1" type="ORF">GcM1_226101</name>
</gene>
<dbReference type="AlphaFoldDB" id="A0A420IQ05"/>
<organism evidence="1 2">
    <name type="scientific">Golovinomyces cichoracearum</name>
    <dbReference type="NCBI Taxonomy" id="62708"/>
    <lineage>
        <taxon>Eukaryota</taxon>
        <taxon>Fungi</taxon>
        <taxon>Dikarya</taxon>
        <taxon>Ascomycota</taxon>
        <taxon>Pezizomycotina</taxon>
        <taxon>Leotiomycetes</taxon>
        <taxon>Erysiphales</taxon>
        <taxon>Erysiphaceae</taxon>
        <taxon>Golovinomyces</taxon>
    </lineage>
</organism>
<name>A0A420IQ05_9PEZI</name>
<protein>
    <submittedName>
        <fullName evidence="1">Uncharacterized protein</fullName>
    </submittedName>
</protein>
<dbReference type="EMBL" id="MCBS01022603">
    <property type="protein sequence ID" value="RKF76621.1"/>
    <property type="molecule type" value="Genomic_DNA"/>
</dbReference>
<dbReference type="Proteomes" id="UP000285326">
    <property type="component" value="Unassembled WGS sequence"/>
</dbReference>
<sequence>MNIILRLRGKDIARIRINLTKPLHQVSLHSLSPREVTKWTLTKLPSSNSQKKKFFVTNIIYAFTAVNKVTASGNVIENRLAILKSFIVTPAAVMKLGVTVADFKRPDPILITGTMIDSHGLKELKEIGEDLQASEQDLTAVDSIIEVTRDLSRP</sequence>
<reference evidence="1 2" key="1">
    <citation type="journal article" date="2018" name="BMC Genomics">
        <title>Comparative genome analyses reveal sequence features reflecting distinct modes of host-adaptation between dicot and monocot powdery mildew.</title>
        <authorList>
            <person name="Wu Y."/>
            <person name="Ma X."/>
            <person name="Pan Z."/>
            <person name="Kale S.D."/>
            <person name="Song Y."/>
            <person name="King H."/>
            <person name="Zhang Q."/>
            <person name="Presley C."/>
            <person name="Deng X."/>
            <person name="Wei C.I."/>
            <person name="Xiao S."/>
        </authorList>
    </citation>
    <scope>NUCLEOTIDE SEQUENCE [LARGE SCALE GENOMIC DNA]</scope>
    <source>
        <strain evidence="1">UMSG1</strain>
    </source>
</reference>
<comment type="caution">
    <text evidence="1">The sequence shown here is derived from an EMBL/GenBank/DDBJ whole genome shotgun (WGS) entry which is preliminary data.</text>
</comment>
<accession>A0A420IQ05</accession>